<proteinExistence type="predicted"/>
<evidence type="ECO:0000256" key="1">
    <source>
        <dbReference type="SAM" id="SignalP"/>
    </source>
</evidence>
<keyword evidence="1" id="KW-0732">Signal</keyword>
<feature type="chain" id="PRO_5039891148" description="Secreted protein" evidence="1">
    <location>
        <begin position="21"/>
        <end position="98"/>
    </location>
</feature>
<evidence type="ECO:0000313" key="3">
    <source>
        <dbReference type="Proteomes" id="UP000824120"/>
    </source>
</evidence>
<evidence type="ECO:0000313" key="2">
    <source>
        <dbReference type="EMBL" id="KAG5590915.1"/>
    </source>
</evidence>
<comment type="caution">
    <text evidence="2">The sequence shown here is derived from an EMBL/GenBank/DDBJ whole genome shotgun (WGS) entry which is preliminary data.</text>
</comment>
<dbReference type="Proteomes" id="UP000824120">
    <property type="component" value="Chromosome 8"/>
</dbReference>
<organism evidence="2 3">
    <name type="scientific">Solanum commersonii</name>
    <name type="common">Commerson's wild potato</name>
    <name type="synonym">Commerson's nightshade</name>
    <dbReference type="NCBI Taxonomy" id="4109"/>
    <lineage>
        <taxon>Eukaryota</taxon>
        <taxon>Viridiplantae</taxon>
        <taxon>Streptophyta</taxon>
        <taxon>Embryophyta</taxon>
        <taxon>Tracheophyta</taxon>
        <taxon>Spermatophyta</taxon>
        <taxon>Magnoliopsida</taxon>
        <taxon>eudicotyledons</taxon>
        <taxon>Gunneridae</taxon>
        <taxon>Pentapetalae</taxon>
        <taxon>asterids</taxon>
        <taxon>lamiids</taxon>
        <taxon>Solanales</taxon>
        <taxon>Solanaceae</taxon>
        <taxon>Solanoideae</taxon>
        <taxon>Solaneae</taxon>
        <taxon>Solanum</taxon>
    </lineage>
</organism>
<gene>
    <name evidence="2" type="ORF">H5410_041429</name>
</gene>
<evidence type="ECO:0008006" key="4">
    <source>
        <dbReference type="Google" id="ProtNLM"/>
    </source>
</evidence>
<reference evidence="2 3" key="1">
    <citation type="submission" date="2020-09" db="EMBL/GenBank/DDBJ databases">
        <title>De no assembly of potato wild relative species, Solanum commersonii.</title>
        <authorList>
            <person name="Cho K."/>
        </authorList>
    </citation>
    <scope>NUCLEOTIDE SEQUENCE [LARGE SCALE GENOMIC DNA]</scope>
    <source>
        <strain evidence="2">LZ3.2</strain>
        <tissue evidence="2">Leaf</tissue>
    </source>
</reference>
<name>A0A9J5XRJ2_SOLCO</name>
<dbReference type="AlphaFoldDB" id="A0A9J5XRJ2"/>
<sequence>MHGSLLLLAWLCGLLLSAGGGLCRWSGYCEKRDRGRGRATKDKREGEEKRGERKRYVAAFGGLAGAASLEGSRRERAALLCSLGKRRMNCLRVLGSFV</sequence>
<feature type="signal peptide" evidence="1">
    <location>
        <begin position="1"/>
        <end position="20"/>
    </location>
</feature>
<protein>
    <recommendedName>
        <fullName evidence="4">Secreted protein</fullName>
    </recommendedName>
</protein>
<accession>A0A9J5XRJ2</accession>
<dbReference type="EMBL" id="JACXVP010000008">
    <property type="protein sequence ID" value="KAG5590915.1"/>
    <property type="molecule type" value="Genomic_DNA"/>
</dbReference>
<keyword evidence="3" id="KW-1185">Reference proteome</keyword>